<gene>
    <name evidence="4" type="ORF">MKW98_025656</name>
</gene>
<keyword evidence="2" id="KW-0812">Transmembrane</keyword>
<accession>A0AAD4SBZ2</accession>
<dbReference type="PANTHER" id="PTHR33222:SF2">
    <property type="entry name" value="PROTEIN CURVATURE THYLAKOID 1D, CHLOROPLASTIC"/>
    <property type="match status" value="1"/>
</dbReference>
<keyword evidence="2" id="KW-1133">Transmembrane helix</keyword>
<evidence type="ECO:0000256" key="2">
    <source>
        <dbReference type="SAM" id="Phobius"/>
    </source>
</evidence>
<dbReference type="GO" id="GO:0009535">
    <property type="term" value="C:chloroplast thylakoid membrane"/>
    <property type="evidence" value="ECO:0007669"/>
    <property type="project" value="TreeGrafter"/>
</dbReference>
<comment type="subcellular location">
    <subcellularLocation>
        <location evidence="1">Membrane</location>
        <topology evidence="1">Multi-pass membrane protein</topology>
    </subcellularLocation>
</comment>
<keyword evidence="5" id="KW-1185">Reference proteome</keyword>
<protein>
    <recommendedName>
        <fullName evidence="3">Cyanobacterial aminoacyl-tRNA synthetase CAAD domain-containing protein</fullName>
    </recommendedName>
</protein>
<reference evidence="4" key="1">
    <citation type="submission" date="2022-04" db="EMBL/GenBank/DDBJ databases">
        <title>A functionally conserved STORR gene fusion in Papaver species that diverged 16.8 million years ago.</title>
        <authorList>
            <person name="Catania T."/>
        </authorList>
    </citation>
    <scope>NUCLEOTIDE SEQUENCE</scope>
    <source>
        <strain evidence="4">S-188037</strain>
    </source>
</reference>
<feature type="transmembrane region" description="Helical" evidence="2">
    <location>
        <begin position="166"/>
        <end position="182"/>
    </location>
</feature>
<keyword evidence="2" id="KW-0472">Membrane</keyword>
<sequence length="206" mass="23107">MELCNTKTISKVNSHRSFSYTNTSRMHSNTFLPLKKINASQKNPGLRHLSTSLLRAINSEEASTSTNEEDLDVFAEKTTVDETPSFLQNTVYEKTSKEEMPKEEAASLTEQMMSFDFMDGLNLKLDSEDAYSYLAYGSGALVTLWLASAVVGAVDSIPVFPKVLELVGLGYTIWFSSRYLIFKKNREELFTKIGELKKQVLGSTDE</sequence>
<organism evidence="4 5">
    <name type="scientific">Papaver atlanticum</name>
    <dbReference type="NCBI Taxonomy" id="357466"/>
    <lineage>
        <taxon>Eukaryota</taxon>
        <taxon>Viridiplantae</taxon>
        <taxon>Streptophyta</taxon>
        <taxon>Embryophyta</taxon>
        <taxon>Tracheophyta</taxon>
        <taxon>Spermatophyta</taxon>
        <taxon>Magnoliopsida</taxon>
        <taxon>Ranunculales</taxon>
        <taxon>Papaveraceae</taxon>
        <taxon>Papaveroideae</taxon>
        <taxon>Papaver</taxon>
    </lineage>
</organism>
<evidence type="ECO:0000313" key="5">
    <source>
        <dbReference type="Proteomes" id="UP001202328"/>
    </source>
</evidence>
<dbReference type="PANTHER" id="PTHR33222">
    <property type="match status" value="1"/>
</dbReference>
<comment type="caution">
    <text evidence="4">The sequence shown here is derived from an EMBL/GenBank/DDBJ whole genome shotgun (WGS) entry which is preliminary data.</text>
</comment>
<dbReference type="Pfam" id="PF14159">
    <property type="entry name" value="CAAD"/>
    <property type="match status" value="1"/>
</dbReference>
<dbReference type="InterPro" id="IPR025564">
    <property type="entry name" value="CAAD_dom"/>
</dbReference>
<dbReference type="AlphaFoldDB" id="A0AAD4SBZ2"/>
<feature type="transmembrane region" description="Helical" evidence="2">
    <location>
        <begin position="133"/>
        <end position="154"/>
    </location>
</feature>
<name>A0AAD4SBZ2_9MAGN</name>
<dbReference type="Proteomes" id="UP001202328">
    <property type="component" value="Unassembled WGS sequence"/>
</dbReference>
<evidence type="ECO:0000256" key="1">
    <source>
        <dbReference type="ARBA" id="ARBA00004141"/>
    </source>
</evidence>
<dbReference type="InterPro" id="IPR033344">
    <property type="entry name" value="CURT1"/>
</dbReference>
<proteinExistence type="predicted"/>
<evidence type="ECO:0000259" key="3">
    <source>
        <dbReference type="Pfam" id="PF14159"/>
    </source>
</evidence>
<feature type="domain" description="Cyanobacterial aminoacyl-tRNA synthetase CAAD" evidence="3">
    <location>
        <begin position="127"/>
        <end position="202"/>
    </location>
</feature>
<evidence type="ECO:0000313" key="4">
    <source>
        <dbReference type="EMBL" id="KAI3895865.1"/>
    </source>
</evidence>
<dbReference type="EMBL" id="JAJJMB010011896">
    <property type="protein sequence ID" value="KAI3895865.1"/>
    <property type="molecule type" value="Genomic_DNA"/>
</dbReference>